<dbReference type="PROSITE" id="PS00108">
    <property type="entry name" value="PROTEIN_KINASE_ST"/>
    <property type="match status" value="1"/>
</dbReference>
<keyword evidence="2 3" id="KW-0067">ATP-binding</keyword>
<dbReference type="STRING" id="2316362.A0A4Q2D9A4"/>
<dbReference type="OrthoDB" id="541276at2759"/>
<dbReference type="InterPro" id="IPR017441">
    <property type="entry name" value="Protein_kinase_ATP_BS"/>
</dbReference>
<accession>A0A4Q2D9A4</accession>
<feature type="compositionally biased region" description="Low complexity" evidence="4">
    <location>
        <begin position="410"/>
        <end position="426"/>
    </location>
</feature>
<feature type="compositionally biased region" description="Low complexity" evidence="4">
    <location>
        <begin position="680"/>
        <end position="690"/>
    </location>
</feature>
<dbReference type="InterPro" id="IPR000719">
    <property type="entry name" value="Prot_kinase_dom"/>
</dbReference>
<dbReference type="EMBL" id="SDEE01000498">
    <property type="protein sequence ID" value="RXW15889.1"/>
    <property type="molecule type" value="Genomic_DNA"/>
</dbReference>
<dbReference type="InterPro" id="IPR011009">
    <property type="entry name" value="Kinase-like_dom_sf"/>
</dbReference>
<dbReference type="SUPFAM" id="SSF56112">
    <property type="entry name" value="Protein kinase-like (PK-like)"/>
    <property type="match status" value="1"/>
</dbReference>
<dbReference type="AlphaFoldDB" id="A0A4Q2D9A4"/>
<feature type="compositionally biased region" description="Low complexity" evidence="4">
    <location>
        <begin position="572"/>
        <end position="617"/>
    </location>
</feature>
<dbReference type="GO" id="GO:0004674">
    <property type="term" value="F:protein serine/threonine kinase activity"/>
    <property type="evidence" value="ECO:0007669"/>
    <property type="project" value="InterPro"/>
</dbReference>
<feature type="binding site" evidence="3">
    <location>
        <position position="58"/>
    </location>
    <ligand>
        <name>ATP</name>
        <dbReference type="ChEBI" id="CHEBI:30616"/>
    </ligand>
</feature>
<protein>
    <recommendedName>
        <fullName evidence="5">Protein kinase domain-containing protein</fullName>
    </recommendedName>
</protein>
<dbReference type="Gene3D" id="1.10.510.10">
    <property type="entry name" value="Transferase(Phosphotransferase) domain 1"/>
    <property type="match status" value="1"/>
</dbReference>
<dbReference type="PANTHER" id="PTHR24348:SF68">
    <property type="entry name" value="SERINE_THREONINE-PROTEIN KINASE ATG1C"/>
    <property type="match status" value="1"/>
</dbReference>
<dbReference type="GO" id="GO:0005524">
    <property type="term" value="F:ATP binding"/>
    <property type="evidence" value="ECO:0007669"/>
    <property type="project" value="UniProtKB-UniRule"/>
</dbReference>
<dbReference type="Pfam" id="PF00069">
    <property type="entry name" value="Pkinase"/>
    <property type="match status" value="1"/>
</dbReference>
<feature type="compositionally biased region" description="Low complexity" evidence="4">
    <location>
        <begin position="531"/>
        <end position="542"/>
    </location>
</feature>
<keyword evidence="7" id="KW-1185">Reference proteome</keyword>
<evidence type="ECO:0000313" key="6">
    <source>
        <dbReference type="EMBL" id="RXW15889.1"/>
    </source>
</evidence>
<proteinExistence type="predicted"/>
<evidence type="ECO:0000313" key="7">
    <source>
        <dbReference type="Proteomes" id="UP000290288"/>
    </source>
</evidence>
<dbReference type="SMART" id="SM00220">
    <property type="entry name" value="S_TKc"/>
    <property type="match status" value="1"/>
</dbReference>
<dbReference type="Proteomes" id="UP000290288">
    <property type="component" value="Unassembled WGS sequence"/>
</dbReference>
<sequence length="823" mass="89388">MASKTSPAPPSAIHPPLGTLIDGDSLELVEVLGVGGYGVVYRAVDARYPTGPKSYAVKCLVASGHQTARQRQIHIREIALHQLASAHPGVVTLHRVVEHFNHTYIIMDYASDHDLFTQILHNCRYLGNDALIKNVFLQMLDAVEYCHSLGIYHRDLKPENILCYDDGLRVAITDFGLATTDKISEEFRTGSVYHMSPECQGGAFAPGGKYSPMFNDIWSLGIILLNLATGRNPWKSATADDPTFQAYLRDPYGFLPTVLPISPELNDILVQMLEVDWRQRMKISEVRRSIMELTTFYSDGVVFEGSMARCPWEAGMDIDSESSEENVRDVPSPQASVSSPVQEEPRLSSRWSKDSTSDLVFGGKSSIDDDAYGVPWPEYSSCGATWAFESPVSSNSSDEEPFPLERSETSSEASTESPTPSLPTTPNNFDMTFSAQQPKLDLRSPFAGLTINTNLSKPRIFRANNSMDESFSTDSDMMHTAIEYDPYSSLFFLQTPISAKLIPESAITAVAEDKEMTSPSLWRRSYIEMSSPSQYSSDSSSSVDFTRSGTPSPEPRSHSPSSLPQPHYRLAQVQSPPSHQCQPSSPPASAFSTMTDVCSSSTRRRTTTPAVATTNAVRSRKPLPKSAATVPVPPSRAAVPTPAPTSTAAVGSRFNSAFNKLFQQPQQQQQQQRESGKTPASSTASTSASAQVGAFARGRAVESKPYSTFGRRKAAVEKAEQGRGVQAQAVVAPKNRTSTGSGSTTTARRGASRARRRGSGYGGTDGSGSSRCPSSSESGSECSTRSGATAVVERAERRRVVGRRNATRHWFMPGKFLAAVGVA</sequence>
<gene>
    <name evidence="6" type="ORF">EST38_g9965</name>
</gene>
<name>A0A4Q2D9A4_9AGAR</name>
<feature type="compositionally biased region" description="Low complexity" evidence="4">
    <location>
        <begin position="767"/>
        <end position="792"/>
    </location>
</feature>
<organism evidence="6 7">
    <name type="scientific">Candolleomyces aberdarensis</name>
    <dbReference type="NCBI Taxonomy" id="2316362"/>
    <lineage>
        <taxon>Eukaryota</taxon>
        <taxon>Fungi</taxon>
        <taxon>Dikarya</taxon>
        <taxon>Basidiomycota</taxon>
        <taxon>Agaricomycotina</taxon>
        <taxon>Agaricomycetes</taxon>
        <taxon>Agaricomycetidae</taxon>
        <taxon>Agaricales</taxon>
        <taxon>Agaricineae</taxon>
        <taxon>Psathyrellaceae</taxon>
        <taxon>Candolleomyces</taxon>
    </lineage>
</organism>
<keyword evidence="1 3" id="KW-0547">Nucleotide-binding</keyword>
<evidence type="ECO:0000256" key="1">
    <source>
        <dbReference type="ARBA" id="ARBA00022741"/>
    </source>
</evidence>
<feature type="region of interest" description="Disordered" evidence="4">
    <location>
        <begin position="390"/>
        <end position="431"/>
    </location>
</feature>
<evidence type="ECO:0000256" key="3">
    <source>
        <dbReference type="PROSITE-ProRule" id="PRU10141"/>
    </source>
</evidence>
<dbReference type="PANTHER" id="PTHR24348">
    <property type="entry name" value="SERINE/THREONINE-PROTEIN KINASE UNC-51-RELATED"/>
    <property type="match status" value="1"/>
</dbReference>
<feature type="compositionally biased region" description="Low complexity" evidence="4">
    <location>
        <begin position="736"/>
        <end position="749"/>
    </location>
</feature>
<feature type="compositionally biased region" description="Low complexity" evidence="4">
    <location>
        <begin position="663"/>
        <end position="672"/>
    </location>
</feature>
<evidence type="ECO:0000256" key="4">
    <source>
        <dbReference type="SAM" id="MobiDB-lite"/>
    </source>
</evidence>
<feature type="region of interest" description="Disordered" evidence="4">
    <location>
        <begin position="531"/>
        <end position="649"/>
    </location>
</feature>
<feature type="region of interest" description="Disordered" evidence="4">
    <location>
        <begin position="319"/>
        <end position="356"/>
    </location>
</feature>
<dbReference type="GO" id="GO:0010506">
    <property type="term" value="P:regulation of autophagy"/>
    <property type="evidence" value="ECO:0007669"/>
    <property type="project" value="InterPro"/>
</dbReference>
<evidence type="ECO:0000259" key="5">
    <source>
        <dbReference type="PROSITE" id="PS50011"/>
    </source>
</evidence>
<dbReference type="InterPro" id="IPR008271">
    <property type="entry name" value="Ser/Thr_kinase_AS"/>
</dbReference>
<feature type="compositionally biased region" description="Low complexity" evidence="4">
    <location>
        <begin position="330"/>
        <end position="342"/>
    </location>
</feature>
<dbReference type="PROSITE" id="PS00107">
    <property type="entry name" value="PROTEIN_KINASE_ATP"/>
    <property type="match status" value="1"/>
</dbReference>
<feature type="compositionally biased region" description="Low complexity" evidence="4">
    <location>
        <begin position="626"/>
        <end position="649"/>
    </location>
</feature>
<reference evidence="6 7" key="1">
    <citation type="submission" date="2019-01" db="EMBL/GenBank/DDBJ databases">
        <title>Draft genome sequence of Psathyrella aberdarensis IHI B618.</title>
        <authorList>
            <person name="Buettner E."/>
            <person name="Kellner H."/>
        </authorList>
    </citation>
    <scope>NUCLEOTIDE SEQUENCE [LARGE SCALE GENOMIC DNA]</scope>
    <source>
        <strain evidence="6 7">IHI B618</strain>
    </source>
</reference>
<comment type="caution">
    <text evidence="6">The sequence shown here is derived from an EMBL/GenBank/DDBJ whole genome shotgun (WGS) entry which is preliminary data.</text>
</comment>
<feature type="region of interest" description="Disordered" evidence="4">
    <location>
        <begin position="662"/>
        <end position="792"/>
    </location>
</feature>
<dbReference type="PROSITE" id="PS50011">
    <property type="entry name" value="PROTEIN_KINASE_DOM"/>
    <property type="match status" value="1"/>
</dbReference>
<feature type="domain" description="Protein kinase" evidence="5">
    <location>
        <begin position="26"/>
        <end position="297"/>
    </location>
</feature>
<feature type="compositionally biased region" description="Basic and acidic residues" evidence="4">
    <location>
        <begin position="343"/>
        <end position="356"/>
    </location>
</feature>
<dbReference type="InterPro" id="IPR045269">
    <property type="entry name" value="Atg1-like"/>
</dbReference>
<evidence type="ECO:0000256" key="2">
    <source>
        <dbReference type="ARBA" id="ARBA00022840"/>
    </source>
</evidence>
<dbReference type="GO" id="GO:0005737">
    <property type="term" value="C:cytoplasm"/>
    <property type="evidence" value="ECO:0007669"/>
    <property type="project" value="TreeGrafter"/>
</dbReference>